<organism evidence="1">
    <name type="scientific">viral metagenome</name>
    <dbReference type="NCBI Taxonomy" id="1070528"/>
    <lineage>
        <taxon>unclassified sequences</taxon>
        <taxon>metagenomes</taxon>
        <taxon>organismal metagenomes</taxon>
    </lineage>
</organism>
<proteinExistence type="predicted"/>
<dbReference type="EMBL" id="MT144523">
    <property type="protein sequence ID" value="QJA54623.1"/>
    <property type="molecule type" value="Genomic_DNA"/>
</dbReference>
<gene>
    <name evidence="1" type="ORF">TM448A05409_0007</name>
    <name evidence="2" type="ORF">TM448B01577_0023</name>
</gene>
<name>A0A6H2A359_9ZZZZ</name>
<reference evidence="1" key="1">
    <citation type="submission" date="2020-03" db="EMBL/GenBank/DDBJ databases">
        <title>The deep terrestrial virosphere.</title>
        <authorList>
            <person name="Holmfeldt K."/>
            <person name="Nilsson E."/>
            <person name="Simone D."/>
            <person name="Lopez-Fernandez M."/>
            <person name="Wu X."/>
            <person name="de Brujin I."/>
            <person name="Lundin D."/>
            <person name="Andersson A."/>
            <person name="Bertilsson S."/>
            <person name="Dopson M."/>
        </authorList>
    </citation>
    <scope>NUCLEOTIDE SEQUENCE</scope>
    <source>
        <strain evidence="1">TM448A05409</strain>
        <strain evidence="2">TM448B01577</strain>
    </source>
</reference>
<accession>A0A6H2A359</accession>
<evidence type="ECO:0000313" key="2">
    <source>
        <dbReference type="EMBL" id="QJH99404.1"/>
    </source>
</evidence>
<evidence type="ECO:0000313" key="1">
    <source>
        <dbReference type="EMBL" id="QJA54623.1"/>
    </source>
</evidence>
<dbReference type="EMBL" id="MT144786">
    <property type="protein sequence ID" value="QJH99404.1"/>
    <property type="molecule type" value="Genomic_DNA"/>
</dbReference>
<sequence length="60" mass="7092">MKIRYTAKWFGKEREIDIPINKDGYPPKKPWLELAKALKDGCWRVRATDDKERYDGPSLP</sequence>
<dbReference type="AlphaFoldDB" id="A0A6H2A359"/>
<protein>
    <submittedName>
        <fullName evidence="1">Uncharacterized protein</fullName>
    </submittedName>
</protein>